<dbReference type="InterPro" id="IPR018656">
    <property type="entry name" value="DUF2087"/>
</dbReference>
<accession>A0A6J7QA84</accession>
<dbReference type="AlphaFoldDB" id="A0A6J7QA84"/>
<gene>
    <name evidence="2" type="ORF">UFOPK4065_01109</name>
</gene>
<proteinExistence type="predicted"/>
<name>A0A6J7QA84_9ZZZZ</name>
<protein>
    <submittedName>
        <fullName evidence="2">Unannotated protein</fullName>
    </submittedName>
</protein>
<sequence>MQENVDQFFRPDGSLINIPVKATKKIAVLHRIADTLSPDVRYPEKALNEIIAAFHPDTAAIRRHMIEYEILQRDNTSVYWKAT</sequence>
<organism evidence="2">
    <name type="scientific">freshwater metagenome</name>
    <dbReference type="NCBI Taxonomy" id="449393"/>
    <lineage>
        <taxon>unclassified sequences</taxon>
        <taxon>metagenomes</taxon>
        <taxon>ecological metagenomes</taxon>
    </lineage>
</organism>
<evidence type="ECO:0000313" key="2">
    <source>
        <dbReference type="EMBL" id="CAB5014660.1"/>
    </source>
</evidence>
<feature type="domain" description="DUF2087" evidence="1">
    <location>
        <begin position="15"/>
        <end position="80"/>
    </location>
</feature>
<dbReference type="EMBL" id="CAFBPE010000115">
    <property type="protein sequence ID" value="CAB5014660.1"/>
    <property type="molecule type" value="Genomic_DNA"/>
</dbReference>
<evidence type="ECO:0000259" key="1">
    <source>
        <dbReference type="Pfam" id="PF09860"/>
    </source>
</evidence>
<dbReference type="Pfam" id="PF09860">
    <property type="entry name" value="DUF2087"/>
    <property type="match status" value="1"/>
</dbReference>
<reference evidence="2" key="1">
    <citation type="submission" date="2020-05" db="EMBL/GenBank/DDBJ databases">
        <authorList>
            <person name="Chiriac C."/>
            <person name="Salcher M."/>
            <person name="Ghai R."/>
            <person name="Kavagutti S V."/>
        </authorList>
    </citation>
    <scope>NUCLEOTIDE SEQUENCE</scope>
</reference>